<sequence>MGLFSKFKKQVHDMDNQSLMNLSRTTRLKRDVAAVGNVVAAAAAIPSGGVSLFQGLYTVPRGLWCWKKNRIVKKALGHRGLPAPDRTKRDFIIPATVGVVTGSLGAGADAVTGFVGGVLPDATHAIPIDEWFNQAGQAGLETTGSHFATIANPDIVGELAGHDYLDAYVPDDLVEHTQNGMQHLAEVGDTILPGGLPLFSERTADIAGQTVAAVAIGELAGKAVEEAAPRRRAVKY</sequence>
<reference evidence="1 2" key="1">
    <citation type="submission" date="2013-12" db="EMBL/GenBank/DDBJ databases">
        <authorList>
            <person name="Cubeta M."/>
            <person name="Pakala S."/>
            <person name="Fedorova N."/>
            <person name="Thomas E."/>
            <person name="Dean R."/>
            <person name="Jabaji S."/>
            <person name="Neate S."/>
            <person name="Toda T."/>
            <person name="Tavantzis S."/>
            <person name="Vilgalys R."/>
            <person name="Bharathan N."/>
            <person name="Pakala S."/>
            <person name="Losada L.S."/>
            <person name="Zafar N."/>
            <person name="Nierman W."/>
        </authorList>
    </citation>
    <scope>NUCLEOTIDE SEQUENCE [LARGE SCALE GENOMIC DNA]</scope>
    <source>
        <strain evidence="1 2">123E</strain>
    </source>
</reference>
<gene>
    <name evidence="1" type="ORF">V565_065840</name>
</gene>
<name>A0A074S2W2_9AGAM</name>
<evidence type="ECO:0000313" key="1">
    <source>
        <dbReference type="EMBL" id="KEP51208.1"/>
    </source>
</evidence>
<dbReference type="EMBL" id="AZST01000186">
    <property type="protein sequence ID" value="KEP51208.1"/>
    <property type="molecule type" value="Genomic_DNA"/>
</dbReference>
<organism evidence="1 2">
    <name type="scientific">Rhizoctonia solani 123E</name>
    <dbReference type="NCBI Taxonomy" id="1423351"/>
    <lineage>
        <taxon>Eukaryota</taxon>
        <taxon>Fungi</taxon>
        <taxon>Dikarya</taxon>
        <taxon>Basidiomycota</taxon>
        <taxon>Agaricomycotina</taxon>
        <taxon>Agaricomycetes</taxon>
        <taxon>Cantharellales</taxon>
        <taxon>Ceratobasidiaceae</taxon>
        <taxon>Rhizoctonia</taxon>
    </lineage>
</organism>
<protein>
    <submittedName>
        <fullName evidence="1">Uncharacterized protein</fullName>
    </submittedName>
</protein>
<dbReference type="OrthoDB" id="3173085at2759"/>
<dbReference type="AlphaFoldDB" id="A0A074S2W2"/>
<evidence type="ECO:0000313" key="2">
    <source>
        <dbReference type="Proteomes" id="UP000027456"/>
    </source>
</evidence>
<proteinExistence type="predicted"/>
<comment type="caution">
    <text evidence="1">The sequence shown here is derived from an EMBL/GenBank/DDBJ whole genome shotgun (WGS) entry which is preliminary data.</text>
</comment>
<dbReference type="Proteomes" id="UP000027456">
    <property type="component" value="Unassembled WGS sequence"/>
</dbReference>
<accession>A0A074S2W2</accession>
<dbReference type="HOGENOM" id="CLU_1262154_0_0_1"/>
<keyword evidence="2" id="KW-1185">Reference proteome</keyword>